<evidence type="ECO:0000313" key="1">
    <source>
        <dbReference type="EMBL" id="SVC91721.1"/>
    </source>
</evidence>
<reference evidence="1" key="1">
    <citation type="submission" date="2018-05" db="EMBL/GenBank/DDBJ databases">
        <authorList>
            <person name="Lanie J.A."/>
            <person name="Ng W.-L."/>
            <person name="Kazmierczak K.M."/>
            <person name="Andrzejewski T.M."/>
            <person name="Davidsen T.M."/>
            <person name="Wayne K.J."/>
            <person name="Tettelin H."/>
            <person name="Glass J.I."/>
            <person name="Rusch D."/>
            <person name="Podicherti R."/>
            <person name="Tsui H.-C.T."/>
            <person name="Winkler M.E."/>
        </authorList>
    </citation>
    <scope>NUCLEOTIDE SEQUENCE</scope>
</reference>
<accession>A0A382R548</accession>
<dbReference type="Pfam" id="PF18886">
    <property type="entry name" value="DUF5649"/>
    <property type="match status" value="4"/>
</dbReference>
<proteinExistence type="predicted"/>
<name>A0A382R548_9ZZZZ</name>
<organism evidence="1">
    <name type="scientific">marine metagenome</name>
    <dbReference type="NCBI Taxonomy" id="408172"/>
    <lineage>
        <taxon>unclassified sequences</taxon>
        <taxon>metagenomes</taxon>
        <taxon>ecological metagenomes</taxon>
    </lineage>
</organism>
<dbReference type="AlphaFoldDB" id="A0A382R548"/>
<dbReference type="EMBL" id="UINC01118530">
    <property type="protein sequence ID" value="SVC91721.1"/>
    <property type="molecule type" value="Genomic_DNA"/>
</dbReference>
<protein>
    <submittedName>
        <fullName evidence="1">Uncharacterized protein</fullName>
    </submittedName>
</protein>
<gene>
    <name evidence="1" type="ORF">METZ01_LOCUS344575</name>
</gene>
<feature type="non-terminal residue" evidence="1">
    <location>
        <position position="325"/>
    </location>
</feature>
<dbReference type="InterPro" id="IPR043709">
    <property type="entry name" value="DUF5649"/>
</dbReference>
<sequence length="325" mass="32303">DLDATSNVFTGAVSLSTAGSDGYVELSNGSNSLTTGTSSVGGYLTLTSGALSLGAMTVGGNLTANADGAITDEGIFDITGATALITAGNNGDTMDILSFWHLFGGSVTATGHHVKIKSGGNLTLGTIRATRGQVKLTTKGTVTGTSPIYVNSDTTILAQNGGTNYDITLTNPNSSFGGNYESAATSTRVTTDDTLKVTGHNVEVVSAHTFHLLDSTVTGNLTLTSSSAVDNAGVKGIDMHASSATIPVGVNLTVTTNDNDGLINLGDLAVDGTIALETDGTGAATVVNDVNLVFADSTVGGALNATATTGDITDNGALAITGAST</sequence>
<feature type="non-terminal residue" evidence="1">
    <location>
        <position position="1"/>
    </location>
</feature>